<keyword evidence="4" id="KW-1185">Reference proteome</keyword>
<dbReference type="EMBL" id="SNVV01000010">
    <property type="protein sequence ID" value="TDN49951.1"/>
    <property type="molecule type" value="Genomic_DNA"/>
</dbReference>
<evidence type="ECO:0000256" key="1">
    <source>
        <dbReference type="ARBA" id="ARBA00006484"/>
    </source>
</evidence>
<dbReference type="AlphaFoldDB" id="A0A4R6DXD6"/>
<gene>
    <name evidence="3" type="ORF">C7389_11044</name>
</gene>
<dbReference type="SUPFAM" id="SSF51735">
    <property type="entry name" value="NAD(P)-binding Rossmann-fold domains"/>
    <property type="match status" value="1"/>
</dbReference>
<reference evidence="3 4" key="1">
    <citation type="submission" date="2019-03" db="EMBL/GenBank/DDBJ databases">
        <title>Genomic Encyclopedia of Type Strains, Phase IV (KMG-IV): sequencing the most valuable type-strain genomes for metagenomic binning, comparative biology and taxonomic classification.</title>
        <authorList>
            <person name="Goeker M."/>
        </authorList>
    </citation>
    <scope>NUCLEOTIDE SEQUENCE [LARGE SCALE GENOMIC DNA]</scope>
    <source>
        <strain evidence="3 4">DSM 12121</strain>
    </source>
</reference>
<dbReference type="RefSeq" id="WP_133591951.1">
    <property type="nucleotide sequence ID" value="NZ_SNVV01000010.1"/>
</dbReference>
<protein>
    <submittedName>
        <fullName evidence="3">NAD(P)-dependent dehydrogenase (Short-subunit alcohol dehydrogenase family)</fullName>
    </submittedName>
</protein>
<dbReference type="PROSITE" id="PS00061">
    <property type="entry name" value="ADH_SHORT"/>
    <property type="match status" value="1"/>
</dbReference>
<dbReference type="OrthoDB" id="9803333at2"/>
<accession>A0A4R6DXD6</accession>
<dbReference type="Pfam" id="PF13561">
    <property type="entry name" value="adh_short_C2"/>
    <property type="match status" value="1"/>
</dbReference>
<dbReference type="Proteomes" id="UP000295129">
    <property type="component" value="Unassembled WGS sequence"/>
</dbReference>
<sequence length="278" mass="28516">MSTTETQRLADKVAIVTGATQGLGADIARVLAGAGATVYIVGRGREAGEAVAAGIGESGAAAVGGSARYLEADITDDAAIERCIRTVMDDCGRLDLLVNNACSYNDRGLASSRAEWLATLNVNLVSGAIFTQKAAEVMRPGSVVINLGSTGGKFGADGRAVYPASKAAIIQITKNFAVSLAPLGIRVVSISPAWTWSPSVESMTGGDIAKADAVGAHFHPLGRVGRGEEIGRAIAFAASSDASWITGIDIPVDGGFSILGPDQGRSPREWFGKLLPES</sequence>
<dbReference type="GO" id="GO:0016491">
    <property type="term" value="F:oxidoreductase activity"/>
    <property type="evidence" value="ECO:0007669"/>
    <property type="project" value="UniProtKB-KW"/>
</dbReference>
<dbReference type="Gene3D" id="3.40.50.720">
    <property type="entry name" value="NAD(P)-binding Rossmann-like Domain"/>
    <property type="match status" value="1"/>
</dbReference>
<dbReference type="InterPro" id="IPR020904">
    <property type="entry name" value="Sc_DH/Rdtase_CS"/>
</dbReference>
<comment type="caution">
    <text evidence="3">The sequence shown here is derived from an EMBL/GenBank/DDBJ whole genome shotgun (WGS) entry which is preliminary data.</text>
</comment>
<evidence type="ECO:0000313" key="4">
    <source>
        <dbReference type="Proteomes" id="UP000295129"/>
    </source>
</evidence>
<organism evidence="3 4">
    <name type="scientific">Azoarcus indigens</name>
    <dbReference type="NCBI Taxonomy" id="29545"/>
    <lineage>
        <taxon>Bacteria</taxon>
        <taxon>Pseudomonadati</taxon>
        <taxon>Pseudomonadota</taxon>
        <taxon>Betaproteobacteria</taxon>
        <taxon>Rhodocyclales</taxon>
        <taxon>Zoogloeaceae</taxon>
        <taxon>Azoarcus</taxon>
    </lineage>
</organism>
<evidence type="ECO:0000313" key="3">
    <source>
        <dbReference type="EMBL" id="TDN49951.1"/>
    </source>
</evidence>
<dbReference type="PANTHER" id="PTHR24321">
    <property type="entry name" value="DEHYDROGENASES, SHORT CHAIN"/>
    <property type="match status" value="1"/>
</dbReference>
<dbReference type="CDD" id="cd05233">
    <property type="entry name" value="SDR_c"/>
    <property type="match status" value="1"/>
</dbReference>
<dbReference type="PRINTS" id="PR00080">
    <property type="entry name" value="SDRFAMILY"/>
</dbReference>
<dbReference type="PRINTS" id="PR00081">
    <property type="entry name" value="GDHRDH"/>
</dbReference>
<dbReference type="FunFam" id="3.40.50.720:FF:000084">
    <property type="entry name" value="Short-chain dehydrogenase reductase"/>
    <property type="match status" value="1"/>
</dbReference>
<evidence type="ECO:0000256" key="2">
    <source>
        <dbReference type="ARBA" id="ARBA00023002"/>
    </source>
</evidence>
<keyword evidence="2" id="KW-0560">Oxidoreductase</keyword>
<dbReference type="InterPro" id="IPR002347">
    <property type="entry name" value="SDR_fam"/>
</dbReference>
<proteinExistence type="inferred from homology"/>
<name>A0A4R6DXD6_9RHOO</name>
<dbReference type="InterPro" id="IPR036291">
    <property type="entry name" value="NAD(P)-bd_dom_sf"/>
</dbReference>
<comment type="similarity">
    <text evidence="1">Belongs to the short-chain dehydrogenases/reductases (SDR) family.</text>
</comment>
<dbReference type="PANTHER" id="PTHR24321:SF8">
    <property type="entry name" value="ESTRADIOL 17-BETA-DEHYDROGENASE 8-RELATED"/>
    <property type="match status" value="1"/>
</dbReference>
<dbReference type="NCBIfam" id="NF006121">
    <property type="entry name" value="PRK08265.1"/>
    <property type="match status" value="1"/>
</dbReference>